<dbReference type="InterPro" id="IPR011912">
    <property type="entry name" value="Heptose_epim"/>
</dbReference>
<dbReference type="Proteomes" id="UP000078558">
    <property type="component" value="Chromosome I"/>
</dbReference>
<feature type="binding site" evidence="4">
    <location>
        <begin position="74"/>
        <end position="78"/>
    </location>
    <ligand>
        <name>NADP(+)</name>
        <dbReference type="ChEBI" id="CHEBI:58349"/>
    </ligand>
</feature>
<evidence type="ECO:0000256" key="1">
    <source>
        <dbReference type="ARBA" id="ARBA00022857"/>
    </source>
</evidence>
<keyword evidence="2 4" id="KW-0413">Isomerase</keyword>
<dbReference type="GO" id="GO:0097171">
    <property type="term" value="P:ADP-L-glycero-beta-D-manno-heptose biosynthetic process"/>
    <property type="evidence" value="ECO:0007669"/>
    <property type="project" value="UniProtKB-UniPathway"/>
</dbReference>
<dbReference type="EMBL" id="FLRC01000055">
    <property type="protein sequence ID" value="SBT27662.1"/>
    <property type="molecule type" value="Genomic_DNA"/>
</dbReference>
<evidence type="ECO:0000256" key="3">
    <source>
        <dbReference type="ARBA" id="ARBA00023277"/>
    </source>
</evidence>
<feature type="binding site" evidence="4">
    <location>
        <position position="53"/>
    </location>
    <ligand>
        <name>NADP(+)</name>
        <dbReference type="ChEBI" id="CHEBI:58349"/>
    </ligand>
</feature>
<feature type="binding site" evidence="4">
    <location>
        <position position="186"/>
    </location>
    <ligand>
        <name>substrate</name>
    </ligand>
</feature>
<feature type="binding site" evidence="4">
    <location>
        <position position="168"/>
    </location>
    <ligand>
        <name>substrate</name>
    </ligand>
</feature>
<feature type="active site" description="Proton acceptor" evidence="4">
    <location>
        <position position="177"/>
    </location>
</feature>
<feature type="binding site" evidence="4">
    <location>
        <begin position="31"/>
        <end position="32"/>
    </location>
    <ligand>
        <name>NADP(+)</name>
        <dbReference type="ChEBI" id="CHEBI:58349"/>
    </ligand>
</feature>
<dbReference type="PANTHER" id="PTHR43103">
    <property type="entry name" value="NUCLEOSIDE-DIPHOSPHATE-SUGAR EPIMERASE"/>
    <property type="match status" value="1"/>
</dbReference>
<proteinExistence type="inferred from homology"/>
<dbReference type="InterPro" id="IPR001509">
    <property type="entry name" value="Epimerase_deHydtase"/>
</dbReference>
<comment type="subunit">
    <text evidence="4">Homopentamer.</text>
</comment>
<accession>A0A1C3K853</accession>
<dbReference type="EMBL" id="LT907988">
    <property type="protein sequence ID" value="SOE48591.1"/>
    <property type="molecule type" value="Genomic_DNA"/>
</dbReference>
<reference evidence="6 8" key="1">
    <citation type="submission" date="2016-06" db="EMBL/GenBank/DDBJ databases">
        <authorList>
            <person name="Kjaerup R.B."/>
            <person name="Dalgaard T.S."/>
            <person name="Juul-Madsen H.R."/>
        </authorList>
    </citation>
    <scope>NUCLEOTIDE SEQUENCE [LARGE SCALE GENOMIC DNA]</scope>
    <source>
        <strain evidence="6">Orrdi1</strain>
    </source>
</reference>
<dbReference type="InterPro" id="IPR036291">
    <property type="entry name" value="NAD(P)-bd_dom_sf"/>
</dbReference>
<feature type="binding site" evidence="4">
    <location>
        <position position="179"/>
    </location>
    <ligand>
        <name>substrate</name>
    </ligand>
</feature>
<dbReference type="Gene3D" id="3.90.25.10">
    <property type="entry name" value="UDP-galactose 4-epimerase, domain 1"/>
    <property type="match status" value="1"/>
</dbReference>
<dbReference type="STRING" id="1851544.ODI_00651"/>
<dbReference type="OrthoDB" id="9803010at2"/>
<gene>
    <name evidence="4" type="primary">hldD</name>
    <name evidence="6" type="ORF">ODI_00651</name>
    <name evidence="7" type="ORF">ODI_R1528</name>
</gene>
<dbReference type="GO" id="GO:0005975">
    <property type="term" value="P:carbohydrate metabolic process"/>
    <property type="evidence" value="ECO:0007669"/>
    <property type="project" value="UniProtKB-UniRule"/>
</dbReference>
<feature type="binding site" evidence="4">
    <location>
        <position position="177"/>
    </location>
    <ligand>
        <name>NADP(+)</name>
        <dbReference type="ChEBI" id="CHEBI:58349"/>
    </ligand>
</feature>
<dbReference type="EC" id="5.1.3.20" evidence="4"/>
<dbReference type="KEGG" id="odi:ODI_R1528"/>
<dbReference type="HAMAP" id="MF_01601">
    <property type="entry name" value="Heptose_epimerase"/>
    <property type="match status" value="1"/>
</dbReference>
<sequence>MIVVTGAAGFIGSNLVKGLNARGITDIIAVDDLTEGDKFINLARGQVADYLDRDEFRRRVAEGNLPEIRAVLHQGACSDTTERNGRYMMDNNYRVTLELFEFCQARRIPFLYASSAAVYGAGPVYAEDPANEHPLNVYGYSKLLFDQVLRQRMAAGLTAQVVGLRYFNVYGPQEQHKGRMASVAFHNMNQFVADGQVRLFGGWDGYADGAQSRDFISVEDVVAVNLHFLDHPEYSGVFNCGTGRAQPFNDVAMAVVNTLREGAGKETLPLEDLVERGFLRYITFPDDLKGRYQSYTQADVSRLRAAGFDAPMRDVATGVSEYVKDWLARR</sequence>
<evidence type="ECO:0000259" key="5">
    <source>
        <dbReference type="Pfam" id="PF01370"/>
    </source>
</evidence>
<keyword evidence="8" id="KW-1185">Reference proteome</keyword>
<dbReference type="CDD" id="cd05248">
    <property type="entry name" value="ADP_GME_SDR_e"/>
    <property type="match status" value="1"/>
</dbReference>
<feature type="domain" description="NAD-dependent epimerase/dehydratase" evidence="5">
    <location>
        <begin position="2"/>
        <end position="241"/>
    </location>
</feature>
<comment type="catalytic activity">
    <reaction evidence="4">
        <text>ADP-D-glycero-beta-D-manno-heptose = ADP-L-glycero-beta-D-manno-heptose</text>
        <dbReference type="Rhea" id="RHEA:17577"/>
        <dbReference type="ChEBI" id="CHEBI:59967"/>
        <dbReference type="ChEBI" id="CHEBI:61506"/>
        <dbReference type="EC" id="5.1.3.20"/>
    </reaction>
</comment>
<dbReference type="RefSeq" id="WP_067759627.1">
    <property type="nucleotide sequence ID" value="NZ_LT907988.1"/>
</dbReference>
<dbReference type="GO" id="GO:0050661">
    <property type="term" value="F:NADP binding"/>
    <property type="evidence" value="ECO:0007669"/>
    <property type="project" value="InterPro"/>
</dbReference>
<keyword evidence="1 4" id="KW-0521">NADP</keyword>
<evidence type="ECO:0000313" key="8">
    <source>
        <dbReference type="Proteomes" id="UP000078558"/>
    </source>
</evidence>
<dbReference type="UniPathway" id="UPA00356">
    <property type="reaction ID" value="UER00440"/>
</dbReference>
<feature type="binding site" evidence="4">
    <location>
        <begin position="10"/>
        <end position="11"/>
    </location>
    <ligand>
        <name>NADP(+)</name>
        <dbReference type="ChEBI" id="CHEBI:58349"/>
    </ligand>
</feature>
<feature type="binding site" evidence="4">
    <location>
        <position position="142"/>
    </location>
    <ligand>
        <name>NADP(+)</name>
        <dbReference type="ChEBI" id="CHEBI:58349"/>
    </ligand>
</feature>
<feature type="binding site" evidence="4">
    <location>
        <begin position="200"/>
        <end position="203"/>
    </location>
    <ligand>
        <name>substrate</name>
    </ligand>
</feature>
<comment type="function">
    <text evidence="4">Catalyzes the interconversion between ADP-D-glycero-beta-D-manno-heptose and ADP-L-glycero-beta-D-manno-heptose via an epimerization at carbon 6 of the heptose.</text>
</comment>
<feature type="binding site" evidence="4">
    <location>
        <position position="38"/>
    </location>
    <ligand>
        <name>NADP(+)</name>
        <dbReference type="ChEBI" id="CHEBI:58349"/>
    </ligand>
</feature>
<feature type="binding site" evidence="4">
    <location>
        <position position="213"/>
    </location>
    <ligand>
        <name>substrate</name>
    </ligand>
</feature>
<comment type="domain">
    <text evidence="4">Contains a large N-terminal NADP-binding domain, and a smaller C-terminal substrate-binding domain.</text>
</comment>
<dbReference type="GO" id="GO:0008712">
    <property type="term" value="F:ADP-glyceromanno-heptose 6-epimerase activity"/>
    <property type="evidence" value="ECO:0007669"/>
    <property type="project" value="UniProtKB-UniRule"/>
</dbReference>
<dbReference type="NCBIfam" id="TIGR02197">
    <property type="entry name" value="heptose_epim"/>
    <property type="match status" value="1"/>
</dbReference>
<evidence type="ECO:0000313" key="6">
    <source>
        <dbReference type="EMBL" id="SBT27662.1"/>
    </source>
</evidence>
<evidence type="ECO:0000256" key="2">
    <source>
        <dbReference type="ARBA" id="ARBA00023235"/>
    </source>
</evidence>
<evidence type="ECO:0000256" key="4">
    <source>
        <dbReference type="HAMAP-Rule" id="MF_01601"/>
    </source>
</evidence>
<comment type="cofactor">
    <cofactor evidence="4">
        <name>NADP(+)</name>
        <dbReference type="ChEBI" id="CHEBI:58349"/>
    </cofactor>
    <text evidence="4">Binds 1 NADP(+) per subunit.</text>
</comment>
<feature type="active site" description="Proton acceptor" evidence="4">
    <location>
        <position position="138"/>
    </location>
</feature>
<dbReference type="Pfam" id="PF01370">
    <property type="entry name" value="Epimerase"/>
    <property type="match status" value="1"/>
</dbReference>
<name>A0A1C3K853_9BURK</name>
<comment type="pathway">
    <text evidence="4">Nucleotide-sugar biosynthesis; ADP-L-glycero-beta-D-manno-heptose biosynthesis; ADP-L-glycero-beta-D-manno-heptose from D-glycero-beta-D-manno-heptose 7-phosphate: step 4/4.</text>
</comment>
<feature type="binding site" evidence="4">
    <location>
        <position position="292"/>
    </location>
    <ligand>
        <name>substrate</name>
    </ligand>
</feature>
<dbReference type="PANTHER" id="PTHR43103:SF3">
    <property type="entry name" value="ADP-L-GLYCERO-D-MANNO-HEPTOSE-6-EPIMERASE"/>
    <property type="match status" value="1"/>
</dbReference>
<dbReference type="Gene3D" id="3.40.50.720">
    <property type="entry name" value="NAD(P)-binding Rossmann-like Domain"/>
    <property type="match status" value="1"/>
</dbReference>
<feature type="binding site" evidence="4">
    <location>
        <position position="91"/>
    </location>
    <ligand>
        <name>NADP(+)</name>
        <dbReference type="ChEBI" id="CHEBI:58349"/>
    </ligand>
</feature>
<evidence type="ECO:0000313" key="7">
    <source>
        <dbReference type="EMBL" id="SOE48591.1"/>
    </source>
</evidence>
<reference evidence="7 8" key="2">
    <citation type="submission" date="2017-08" db="EMBL/GenBank/DDBJ databases">
        <authorList>
            <person name="de Groot N.N."/>
        </authorList>
    </citation>
    <scope>NUCLEOTIDE SEQUENCE [LARGE SCALE GENOMIC DNA]</scope>
    <source>
        <strain evidence="7">Orrdi1</strain>
    </source>
</reference>
<dbReference type="AlphaFoldDB" id="A0A1C3K853"/>
<keyword evidence="3 4" id="KW-0119">Carbohydrate metabolism</keyword>
<feature type="binding site" evidence="4">
    <location>
        <position position="169"/>
    </location>
    <ligand>
        <name>NADP(+)</name>
        <dbReference type="ChEBI" id="CHEBI:58349"/>
    </ligand>
</feature>
<protein>
    <recommendedName>
        <fullName evidence="4">ADP-L-glycero-D-manno-heptose-6-epimerase</fullName>
        <ecNumber evidence="4">5.1.3.20</ecNumber>
    </recommendedName>
    <alternativeName>
        <fullName evidence="4">ADP-L-glycero-beta-D-manno-heptose-6-epimerase</fullName>
        <shortName evidence="4">ADP-glyceromanno-heptose 6-epimerase</shortName>
        <shortName evidence="4">ADP-hep 6-epimerase</shortName>
        <shortName evidence="4">AGME</shortName>
    </alternativeName>
</protein>
<comment type="similarity">
    <text evidence="4">Belongs to the NAD(P)-dependent epimerase/dehydratase family. HldD subfamily.</text>
</comment>
<organism evidence="6 8">
    <name type="scientific">Orrella dioscoreae</name>
    <dbReference type="NCBI Taxonomy" id="1851544"/>
    <lineage>
        <taxon>Bacteria</taxon>
        <taxon>Pseudomonadati</taxon>
        <taxon>Pseudomonadota</taxon>
        <taxon>Betaproteobacteria</taxon>
        <taxon>Burkholderiales</taxon>
        <taxon>Alcaligenaceae</taxon>
        <taxon>Orrella</taxon>
    </lineage>
</organism>
<dbReference type="SUPFAM" id="SSF51735">
    <property type="entry name" value="NAD(P)-binding Rossmann-fold domains"/>
    <property type="match status" value="1"/>
</dbReference>